<dbReference type="OrthoDB" id="420187at2759"/>
<dbReference type="PROSITE" id="PS00973">
    <property type="entry name" value="USP_2"/>
    <property type="match status" value="1"/>
</dbReference>
<dbReference type="Pfam" id="PF00443">
    <property type="entry name" value="UCH"/>
    <property type="match status" value="1"/>
</dbReference>
<evidence type="ECO:0000313" key="4">
    <source>
        <dbReference type="Proteomes" id="UP000240883"/>
    </source>
</evidence>
<feature type="region of interest" description="Disordered" evidence="1">
    <location>
        <begin position="1"/>
        <end position="113"/>
    </location>
</feature>
<keyword evidence="3" id="KW-0378">Hydrolase</keyword>
<dbReference type="InterPro" id="IPR050164">
    <property type="entry name" value="Peptidase_C19"/>
</dbReference>
<dbReference type="Pfam" id="PF12030">
    <property type="entry name" value="DUF3517"/>
    <property type="match status" value="1"/>
</dbReference>
<proteinExistence type="predicted"/>
<dbReference type="InterPro" id="IPR038765">
    <property type="entry name" value="Papain-like_cys_pep_sf"/>
</dbReference>
<dbReference type="GO" id="GO:0005829">
    <property type="term" value="C:cytosol"/>
    <property type="evidence" value="ECO:0007669"/>
    <property type="project" value="TreeGrafter"/>
</dbReference>
<dbReference type="GO" id="GO:0016579">
    <property type="term" value="P:protein deubiquitination"/>
    <property type="evidence" value="ECO:0007669"/>
    <property type="project" value="InterPro"/>
</dbReference>
<feature type="compositionally biased region" description="Basic and acidic residues" evidence="1">
    <location>
        <begin position="51"/>
        <end position="64"/>
    </location>
</feature>
<dbReference type="GO" id="GO:0004843">
    <property type="term" value="F:cysteine-type deubiquitinase activity"/>
    <property type="evidence" value="ECO:0007669"/>
    <property type="project" value="InterPro"/>
</dbReference>
<dbReference type="Gene3D" id="3.90.70.10">
    <property type="entry name" value="Cysteine proteinases"/>
    <property type="match status" value="1"/>
</dbReference>
<feature type="compositionally biased region" description="Polar residues" evidence="1">
    <location>
        <begin position="2462"/>
        <end position="2475"/>
    </location>
</feature>
<evidence type="ECO:0000313" key="3">
    <source>
        <dbReference type="EMBL" id="PSN73883.1"/>
    </source>
</evidence>
<sequence>MSQRDHGLMEPVAADDQAITAVPVPVPAPASSPRRGSMEDADPYSTRKRPRLDDGSMDNRDLSAEPHTQAQLSEQLEMTIRSQPPSSSLADHGDAVDTPSVPDSPAARDSSVPVSATDLVVVDDEDAPADSPPVIAVDSDSDSGIGNFSGIEMDYDDEAYFRRFPFTQFNDMDPLMALRTITQHFHGAQALDGTVLPQIALWLDNIPNQSSLRWRGLFLERSQFWDEFATFLNKILGRRYPFGDTFCDDTQTEEDIFYNFFRSYLVLCSSLLQVDAELLSRAEGTYELPLLCNKHLRHLFMLLRSEKSPVFHILAKEYGAATSEMGDRLMCDFIRAGGVQHLLQFAEAAYNKVSVSMQGWIATWVTQTLSTVGWFVIDIRDDELIDRRRFYRDVLQYFRTYTKDMDKPSKDVDIGVFRDLILFFTNLLSELCSWDTFIAAQLATEFLDFRDPESPASTTSEGNREAIGYERFCRDPNNYAALVTNAWKFKLLRKYIVKGRMDFRVMSIGTMDASLVDIWREYSATGAGVNHPVMQYLAEFLLHERVVDYIISVDSHPQLISRSGNIVGFLVVTHRYSTLQTDAIWNTVCHCQDHRVVSATMTMIRGIIGLMEAPELLYLCSKLYELPIETYSLDLVRFLRELTGKLQPKYICWPETELSARPWNVCVRILQDSSPGKESTPNMAMLHAEACEQLRQLAVVVSTEERHRIFSECDALIASRSTKSTGCIRAMFVLASAVQGDSNFFIHNSDVTRHLIEETCHFVDIESKAGFSPSTVAALQCRLDMICMLICRAFDAIPVDLYETTWDHLVGKNTQTRHQRDLAWSKFSEAARLSPKSDFCQQLISSYVPKLEPQFYTKGFFDFVAAYRFPTVQEEITEGQEERTLPQIRGADLLWSILLSAPHQSIEDSCARLLATRYLEVDIAQDITVEQVESIHVALVEERIQRLLSAYKTLRNKAAEPDAADDTMDISLSDTSRQQTELHFTRTILFLKIMLMQIRNRPEFCRSRRTDSKIEVLDDVPFGNEIEIPYQYQAATKQEKGSVSMNSDHTLEDLHRRLCFVTGFSKINLFAKGQRWNIAEKGIQKLIDLGLNGMLVTVQKAPGSEETYPVVEYSSNCSVFEATLLNHWEELFACMDSDDQVSSVLFEFLGCFPIRERFAESVMAGTASADDLFPPGKVFQAKYALVGLQSKLREQLRRSSLDETYLANAVQLLDKALRNPALLSHSLSNNFELHLAAHLVVVLLEFLKAERPGSETSSCYFADVTSLVNRLVSILFVAIKNEPDSSAIVTNCYATILEASLHSHAVWEAFMNSPQVVPLHEVLLLLDPRKNIRENTAQSIASVCGGDLPSTSPLNRAETASRFWSILSTILPGAAKYPEASKQLFEISEHVFRVHDEYSRDEVSLRQYLANWSDLLLQYKHQEVVGRDDVDFVVMGFTKLLLCCIPSLKSFKKPLNSGSLMEQVFTKFLFVPKVIEVDGAGSEDVSLPVLESKTRKELYDLVLALAEDQSSYNTLLRLVANLSDDDIGGQEIDRPMYTIDRSNEIRSATGYVGLVNPRAICYMNSLLTQLFMNLNFRKFMLGLNVADSQRLLQETQKLFAQMQNTYRKATDPRAFAACVKGLQDAPIDINVQMDADEFYNLLFDQWEGQMLSPEIKQQFRSFYGGQTVNQIKSKECGHVSERVESFFVVQCDVKDKKDLQESLQSFVEGDVMEGENKYKCESCGGKFVDAVKRTCLKEVPDNLIFHLKRFDFDLVEMRRSKINDRFEFPSVIDISPYHVDHLSDPSNPRQEDIFELVGVLVHQGTSENGHYYSYIRERPGTADGGSKWVEFNDRDVDPFDPMSIPQNAFGGTYENEFSRQYKAFSAYMLFYQRKSSIDKNHREFMVPTQCITPKVPIPSSLEKEIKEDNEFLIKEYSLCDPNHSKFVRQALTTLRTVNHGTCSEEHQQEAQALHAMLEHLSRTICRLRTADNFEETMAQLRKSALGCFSCCHIVLSWMAHQPHALVNLLLRCYHAKIRAQVRAFLIDGLQYLRDKDPASYGIENPDTDMETGGSAPSRGVLVQITHRLKLVAEESGISSRGWDDLYLTIGTIVTMGRIETATVLNQRMLDFCLQVLCMHALPPLRDNHRPDLWRMVEKKKGIYNRMVELVLVLLDNMDIRLPIVADPDADRLEHFDRASAKFPLSMRERQLMEYWHEDNKAIAVLDKMIEMFDVSKNTVFYPGQVLKWMLQSEDPVMQEQLFITVLEGIHMLTPPSSDPYVRAALPFCEACTDAEHVGRIVDMVVKTTLNLREAGGEVRLQFFSGLLLAENDAVFEQRDAEIFYLWTLQAMRKCAIPLLLYDDDGIRKATEVFLCREVFSRPKPNETISDVLMRTKYKIIRALANEMNRKVIDEHNAAISRSYMQPMISTLHALVTLLNQLLISDDPVMDSYKHVNDAIIIQQFQEEVNPRLTIWPFEEGTPISTGDTYEQSDYGSESDEGPDMLEL</sequence>
<dbReference type="InterPro" id="IPR001394">
    <property type="entry name" value="Peptidase_C19_UCH"/>
</dbReference>
<evidence type="ECO:0000256" key="1">
    <source>
        <dbReference type="SAM" id="MobiDB-lite"/>
    </source>
</evidence>
<organism evidence="3 4">
    <name type="scientific">Corynespora cassiicola Philippines</name>
    <dbReference type="NCBI Taxonomy" id="1448308"/>
    <lineage>
        <taxon>Eukaryota</taxon>
        <taxon>Fungi</taxon>
        <taxon>Dikarya</taxon>
        <taxon>Ascomycota</taxon>
        <taxon>Pezizomycotina</taxon>
        <taxon>Dothideomycetes</taxon>
        <taxon>Pleosporomycetidae</taxon>
        <taxon>Pleosporales</taxon>
        <taxon>Corynesporascaceae</taxon>
        <taxon>Corynespora</taxon>
    </lineage>
</organism>
<keyword evidence="4" id="KW-1185">Reference proteome</keyword>
<dbReference type="PANTHER" id="PTHR24006:SF925">
    <property type="entry name" value="UBIQUITINYL HYDROLASE 1"/>
    <property type="match status" value="1"/>
</dbReference>
<feature type="region of interest" description="Disordered" evidence="1">
    <location>
        <begin position="2459"/>
        <end position="2487"/>
    </location>
</feature>
<dbReference type="Proteomes" id="UP000240883">
    <property type="component" value="Unassembled WGS sequence"/>
</dbReference>
<feature type="domain" description="USP" evidence="2">
    <location>
        <begin position="1552"/>
        <end position="1874"/>
    </location>
</feature>
<dbReference type="EMBL" id="KZ678128">
    <property type="protein sequence ID" value="PSN73883.1"/>
    <property type="molecule type" value="Genomic_DNA"/>
</dbReference>
<dbReference type="STRING" id="1448308.A0A2T2P896"/>
<name>A0A2T2P896_CORCC</name>
<dbReference type="FunFam" id="3.90.70.10:FF:000136">
    <property type="entry name" value="Ubiquitin C-terminal hydrolase, putative"/>
    <property type="match status" value="1"/>
</dbReference>
<feature type="compositionally biased region" description="Acidic residues" evidence="1">
    <location>
        <begin position="2476"/>
        <end position="2487"/>
    </location>
</feature>
<reference evidence="3 4" key="1">
    <citation type="journal article" date="2018" name="Front. Microbiol.">
        <title>Genome-Wide Analysis of Corynespora cassiicola Leaf Fall Disease Putative Effectors.</title>
        <authorList>
            <person name="Lopez D."/>
            <person name="Ribeiro S."/>
            <person name="Label P."/>
            <person name="Fumanal B."/>
            <person name="Venisse J.S."/>
            <person name="Kohler A."/>
            <person name="de Oliveira R.R."/>
            <person name="Labutti K."/>
            <person name="Lipzen A."/>
            <person name="Lail K."/>
            <person name="Bauer D."/>
            <person name="Ohm R.A."/>
            <person name="Barry K.W."/>
            <person name="Spatafora J."/>
            <person name="Grigoriev I.V."/>
            <person name="Martin F.M."/>
            <person name="Pujade-Renaud V."/>
        </authorList>
    </citation>
    <scope>NUCLEOTIDE SEQUENCE [LARGE SCALE GENOMIC DNA]</scope>
    <source>
        <strain evidence="3 4">Philippines</strain>
    </source>
</reference>
<gene>
    <name evidence="3" type="ORF">BS50DRAFT_480603</name>
</gene>
<dbReference type="PANTHER" id="PTHR24006">
    <property type="entry name" value="UBIQUITIN CARBOXYL-TERMINAL HYDROLASE"/>
    <property type="match status" value="1"/>
</dbReference>
<dbReference type="InterPro" id="IPR018200">
    <property type="entry name" value="USP_CS"/>
</dbReference>
<feature type="compositionally biased region" description="Polar residues" evidence="1">
    <location>
        <begin position="66"/>
        <end position="89"/>
    </location>
</feature>
<evidence type="ECO:0000259" key="2">
    <source>
        <dbReference type="PROSITE" id="PS50235"/>
    </source>
</evidence>
<dbReference type="SUPFAM" id="SSF54001">
    <property type="entry name" value="Cysteine proteinases"/>
    <property type="match status" value="1"/>
</dbReference>
<dbReference type="InterPro" id="IPR021905">
    <property type="entry name" value="DUF3517"/>
</dbReference>
<dbReference type="InterPro" id="IPR028889">
    <property type="entry name" value="USP"/>
</dbReference>
<dbReference type="GO" id="GO:0005634">
    <property type="term" value="C:nucleus"/>
    <property type="evidence" value="ECO:0007669"/>
    <property type="project" value="TreeGrafter"/>
</dbReference>
<accession>A0A2T2P896</accession>
<dbReference type="PROSITE" id="PS50235">
    <property type="entry name" value="USP_3"/>
    <property type="match status" value="1"/>
</dbReference>
<protein>
    <submittedName>
        <fullName evidence="3">Ubiquitin C-terminal hydrolase-like protein</fullName>
    </submittedName>
</protein>